<evidence type="ECO:0000313" key="3">
    <source>
        <dbReference type="Proteomes" id="UP000792220"/>
    </source>
</evidence>
<dbReference type="RefSeq" id="YP_008004304.1">
    <property type="nucleotide sequence ID" value="NC_021248.1"/>
</dbReference>
<keyword evidence="1" id="KW-0812">Transmembrane</keyword>
<accession>A0A916KPQ6</accession>
<protein>
    <submittedName>
        <fullName evidence="2">Uncharacterized protein</fullName>
    </submittedName>
</protein>
<dbReference type="GeneID" id="15613224"/>
<organismHost>
    <name type="scientific">Choristoneura fumiferana</name>
    <name type="common">Spruce budworm moth</name>
    <name type="synonym">Archips fumiferana</name>
    <dbReference type="NCBI Taxonomy" id="7141"/>
</organismHost>
<feature type="transmembrane region" description="Helical" evidence="1">
    <location>
        <begin position="48"/>
        <end position="70"/>
    </location>
</feature>
<reference evidence="2" key="1">
    <citation type="journal article" date="2013" name="J. Virol.">
        <title>New Insights into the Evolution of Entomopoxvirinae from the Complete Genome Sequences of Four Entomopoxviruses Infecting Adoxophyes honmai, Choristoneura biennis, Choristoneura rosaceana, and Mythimna separata.</title>
        <authorList>
            <person name="Theze J."/>
            <person name="Takatsuka J."/>
            <person name="Li Z."/>
            <person name="Gallais J."/>
            <person name="Doucet D."/>
            <person name="Arif B."/>
            <person name="Nakai M."/>
            <person name="Herniou E.A."/>
        </authorList>
    </citation>
    <scope>NUCLEOTIDE SEQUENCE</scope>
</reference>
<evidence type="ECO:0000313" key="2">
    <source>
        <dbReference type="EMBL" id="CCU55802.1"/>
    </source>
</evidence>
<gene>
    <name evidence="2" type="ORF">CHBEV_234</name>
</gene>
<name>A0A916KPQ6_CBEPV</name>
<keyword evidence="1" id="KW-1133">Transmembrane helix</keyword>
<keyword evidence="1" id="KW-0472">Membrane</keyword>
<dbReference type="KEGG" id="vg:15613224"/>
<proteinExistence type="predicted"/>
<dbReference type="Proteomes" id="UP000792220">
    <property type="component" value="Genome"/>
</dbReference>
<evidence type="ECO:0000256" key="1">
    <source>
        <dbReference type="SAM" id="Phobius"/>
    </source>
</evidence>
<organism evidence="2 3">
    <name type="scientific">Choristoneura biennis entomopoxvirus</name>
    <name type="common">CbEPV</name>
    <dbReference type="NCBI Taxonomy" id="10288"/>
    <lineage>
        <taxon>Viruses</taxon>
        <taxon>Varidnaviria</taxon>
        <taxon>Bamfordvirae</taxon>
        <taxon>Nucleocytoviricota</taxon>
        <taxon>Pokkesviricetes</taxon>
        <taxon>Chitovirales</taxon>
        <taxon>Poxviridae</taxon>
        <taxon>Entomopoxvirinae</taxon>
        <taxon>Betaentomopoxvirus</taxon>
        <taxon>Betaentomopoxvirus cbiennis</taxon>
    </lineage>
</organism>
<keyword evidence="3" id="KW-1185">Reference proteome</keyword>
<sequence length="85" mass="10027">METKTSITILHSLLSLDTDNKKILYDDITSSIFIDNNEKSFINIPSNINYIIILVISLIIIIIIVLIYLYKKNYHRYIFNHNYTC</sequence>
<dbReference type="EMBL" id="HF679132">
    <property type="protein sequence ID" value="CCU55802.1"/>
    <property type="molecule type" value="Genomic_DNA"/>
</dbReference>